<protein>
    <recommendedName>
        <fullName evidence="4">Type II toxin-antitoxin system RelE/ParE family toxin</fullName>
    </recommendedName>
</protein>
<dbReference type="Proteomes" id="UP001596160">
    <property type="component" value="Unassembled WGS sequence"/>
</dbReference>
<evidence type="ECO:0008006" key="4">
    <source>
        <dbReference type="Google" id="ProtNLM"/>
    </source>
</evidence>
<evidence type="ECO:0000256" key="1">
    <source>
        <dbReference type="SAM" id="MobiDB-lite"/>
    </source>
</evidence>
<comment type="caution">
    <text evidence="2">The sequence shown here is derived from an EMBL/GenBank/DDBJ whole genome shotgun (WGS) entry which is preliminary data.</text>
</comment>
<accession>A0ABW0AKD3</accession>
<reference evidence="3" key="1">
    <citation type="journal article" date="2019" name="Int. J. Syst. Evol. Microbiol.">
        <title>The Global Catalogue of Microorganisms (GCM) 10K type strain sequencing project: providing services to taxonomists for standard genome sequencing and annotation.</title>
        <authorList>
            <consortium name="The Broad Institute Genomics Platform"/>
            <consortium name="The Broad Institute Genome Sequencing Center for Infectious Disease"/>
            <person name="Wu L."/>
            <person name="Ma J."/>
        </authorList>
    </citation>
    <scope>NUCLEOTIDE SEQUENCE [LARGE SCALE GENOMIC DNA]</scope>
    <source>
        <strain evidence="3">PCU 266</strain>
    </source>
</reference>
<dbReference type="EMBL" id="JBHSKP010000013">
    <property type="protein sequence ID" value="MFC5154173.1"/>
    <property type="molecule type" value="Genomic_DNA"/>
</dbReference>
<organism evidence="2 3">
    <name type="scientific">Streptomyces amakusaensis</name>
    <dbReference type="NCBI Taxonomy" id="67271"/>
    <lineage>
        <taxon>Bacteria</taxon>
        <taxon>Bacillati</taxon>
        <taxon>Actinomycetota</taxon>
        <taxon>Actinomycetes</taxon>
        <taxon>Kitasatosporales</taxon>
        <taxon>Streptomycetaceae</taxon>
        <taxon>Streptomyces</taxon>
    </lineage>
</organism>
<feature type="region of interest" description="Disordered" evidence="1">
    <location>
        <begin position="34"/>
        <end position="53"/>
    </location>
</feature>
<proteinExistence type="predicted"/>
<gene>
    <name evidence="2" type="ORF">ACFPRH_20775</name>
</gene>
<keyword evidence="3" id="KW-1185">Reference proteome</keyword>
<sequence length="87" mass="9780">MAKYRVQYAGQAEKVHAGMDDAYRRRFDTELQRSLGQNPYGHGSSPVRRGQEEHRRQITVAGSIVQYYVSDAVAVVTAVQVVRGLWG</sequence>
<dbReference type="RefSeq" id="WP_344480080.1">
    <property type="nucleotide sequence ID" value="NZ_BAAASB010000014.1"/>
</dbReference>
<evidence type="ECO:0000313" key="2">
    <source>
        <dbReference type="EMBL" id="MFC5154173.1"/>
    </source>
</evidence>
<name>A0ABW0AKD3_9ACTN</name>
<evidence type="ECO:0000313" key="3">
    <source>
        <dbReference type="Proteomes" id="UP001596160"/>
    </source>
</evidence>